<dbReference type="GO" id="GO:0030288">
    <property type="term" value="C:outer membrane-bounded periplasmic space"/>
    <property type="evidence" value="ECO:0007669"/>
    <property type="project" value="TreeGrafter"/>
</dbReference>
<dbReference type="PANTHER" id="PTHR30085:SF2">
    <property type="entry name" value="GLUTAMATE_ASPARTATE IMPORT SOLUTE-BINDING PROTEIN"/>
    <property type="match status" value="1"/>
</dbReference>
<dbReference type="InterPro" id="IPR001638">
    <property type="entry name" value="Solute-binding_3/MltF_N"/>
</dbReference>
<dbReference type="InterPro" id="IPR051455">
    <property type="entry name" value="Bact_solute-bind_prot3"/>
</dbReference>
<gene>
    <name evidence="5" type="ORF">DES54_11837</name>
</gene>
<dbReference type="SUPFAM" id="SSF53850">
    <property type="entry name" value="Periplasmic binding protein-like II"/>
    <property type="match status" value="1"/>
</dbReference>
<dbReference type="EMBL" id="QNRY01000018">
    <property type="protein sequence ID" value="RBP62166.1"/>
    <property type="molecule type" value="Genomic_DNA"/>
</dbReference>
<reference evidence="5 6" key="1">
    <citation type="submission" date="2018-06" db="EMBL/GenBank/DDBJ databases">
        <title>Genomic Encyclopedia of Type Strains, Phase IV (KMG-IV): sequencing the most valuable type-strain genomes for metagenomic binning, comparative biology and taxonomic classification.</title>
        <authorList>
            <person name="Goeker M."/>
        </authorList>
    </citation>
    <scope>NUCLEOTIDE SEQUENCE [LARGE SCALE GENOMIC DNA]</scope>
    <source>
        <strain evidence="5 6">DSM 30166</strain>
    </source>
</reference>
<evidence type="ECO:0000256" key="2">
    <source>
        <dbReference type="ARBA" id="ARBA00022448"/>
    </source>
</evidence>
<protein>
    <submittedName>
        <fullName evidence="5">Amino acid ABC transporter substrate-binding protein (PAAT family)</fullName>
    </submittedName>
</protein>
<keyword evidence="3" id="KW-0732">Signal</keyword>
<dbReference type="Gene3D" id="3.40.190.10">
    <property type="entry name" value="Periplasmic binding protein-like II"/>
    <property type="match status" value="2"/>
</dbReference>
<keyword evidence="2" id="KW-0813">Transport</keyword>
<proteinExistence type="inferred from homology"/>
<feature type="domain" description="Solute-binding protein family 3/N-terminal" evidence="4">
    <location>
        <begin position="45"/>
        <end position="277"/>
    </location>
</feature>
<dbReference type="RefSeq" id="WP_205680186.1">
    <property type="nucleotide sequence ID" value="NZ_AGJP01000001.1"/>
</dbReference>
<dbReference type="GO" id="GO:0005576">
    <property type="term" value="C:extracellular region"/>
    <property type="evidence" value="ECO:0007669"/>
    <property type="project" value="TreeGrafter"/>
</dbReference>
<keyword evidence="6" id="KW-1185">Reference proteome</keyword>
<comment type="caution">
    <text evidence="5">The sequence shown here is derived from an EMBL/GenBank/DDBJ whole genome shotgun (WGS) entry which is preliminary data.</text>
</comment>
<dbReference type="CDD" id="cd13688">
    <property type="entry name" value="PBP2_GltI_DEBP"/>
    <property type="match status" value="1"/>
</dbReference>
<evidence type="ECO:0000256" key="3">
    <source>
        <dbReference type="ARBA" id="ARBA00022729"/>
    </source>
</evidence>
<evidence type="ECO:0000259" key="4">
    <source>
        <dbReference type="SMART" id="SM00062"/>
    </source>
</evidence>
<dbReference type="PANTHER" id="PTHR30085">
    <property type="entry name" value="AMINO ACID ABC TRANSPORTER PERMEASE"/>
    <property type="match status" value="1"/>
</dbReference>
<dbReference type="Pfam" id="PF00497">
    <property type="entry name" value="SBP_bac_3"/>
    <property type="match status" value="1"/>
</dbReference>
<dbReference type="AlphaFoldDB" id="A0A366I5M5"/>
<evidence type="ECO:0000313" key="5">
    <source>
        <dbReference type="EMBL" id="RBP62166.1"/>
    </source>
</evidence>
<accession>A0A366I5M5</accession>
<name>A0A366I5M5_9GAMM</name>
<sequence length="301" mass="33951">MREHGRRLYRIFLSVLMLFAIAQSGLSQAESLPGSTLERIRQTETLRIGYGITPPFSYIGPNGRVMGYSIELCERVAQSLQVQLGLKRLNIEYVFRTPGNRVQLLNSRMMDIECVASTNNAERRRRVAFTRSHFLVTTYYVSLAKNNLRTLTDLRGRSVSVALGTVNVSQITLMNREKKLNLSIIAVDTLQKAFELVGQEKVSAFAMDDILLHTMIAASPNPQDYALSSEPVSEQMSYGFMVRLDDDAFREAVNTALSHIFRSADMEGIYARWFTQPLPGSGINLNWPMSDSLKAQLLTRE</sequence>
<dbReference type="GO" id="GO:0006865">
    <property type="term" value="P:amino acid transport"/>
    <property type="evidence" value="ECO:0007669"/>
    <property type="project" value="TreeGrafter"/>
</dbReference>
<dbReference type="Proteomes" id="UP000253046">
    <property type="component" value="Unassembled WGS sequence"/>
</dbReference>
<comment type="similarity">
    <text evidence="1">Belongs to the bacterial solute-binding protein 3 family.</text>
</comment>
<dbReference type="SMART" id="SM00062">
    <property type="entry name" value="PBPb"/>
    <property type="match status" value="1"/>
</dbReference>
<organism evidence="5 6">
    <name type="scientific">Brenneria salicis ATCC 15712 = DSM 30166</name>
    <dbReference type="NCBI Taxonomy" id="714314"/>
    <lineage>
        <taxon>Bacteria</taxon>
        <taxon>Pseudomonadati</taxon>
        <taxon>Pseudomonadota</taxon>
        <taxon>Gammaproteobacteria</taxon>
        <taxon>Enterobacterales</taxon>
        <taxon>Pectobacteriaceae</taxon>
        <taxon>Brenneria</taxon>
    </lineage>
</organism>
<evidence type="ECO:0000256" key="1">
    <source>
        <dbReference type="ARBA" id="ARBA00010333"/>
    </source>
</evidence>
<evidence type="ECO:0000313" key="6">
    <source>
        <dbReference type="Proteomes" id="UP000253046"/>
    </source>
</evidence>